<proteinExistence type="predicted"/>
<accession>A0A9W4K862</accession>
<evidence type="ECO:0000313" key="2">
    <source>
        <dbReference type="Proteomes" id="UP001154252"/>
    </source>
</evidence>
<reference evidence="1" key="1">
    <citation type="submission" date="2021-07" db="EMBL/GenBank/DDBJ databases">
        <authorList>
            <person name="Branca A.L. A."/>
        </authorList>
    </citation>
    <scope>NUCLEOTIDE SEQUENCE</scope>
</reference>
<name>A0A9W4K862_9EURO</name>
<dbReference type="Proteomes" id="UP001154252">
    <property type="component" value="Unassembled WGS sequence"/>
</dbReference>
<dbReference type="AlphaFoldDB" id="A0A9W4K862"/>
<sequence length="55" mass="6155">MKAVTWNSLETEASEVSRGELLIILRLTLGQLRKVRSLQHDVAPIMIISLIGKLL</sequence>
<organism evidence="1 2">
    <name type="scientific">Penicillium egyptiacum</name>
    <dbReference type="NCBI Taxonomy" id="1303716"/>
    <lineage>
        <taxon>Eukaryota</taxon>
        <taxon>Fungi</taxon>
        <taxon>Dikarya</taxon>
        <taxon>Ascomycota</taxon>
        <taxon>Pezizomycotina</taxon>
        <taxon>Eurotiomycetes</taxon>
        <taxon>Eurotiomycetidae</taxon>
        <taxon>Eurotiales</taxon>
        <taxon>Aspergillaceae</taxon>
        <taxon>Penicillium</taxon>
    </lineage>
</organism>
<dbReference type="EMBL" id="CAJVRC010000846">
    <property type="protein sequence ID" value="CAG8892989.1"/>
    <property type="molecule type" value="Genomic_DNA"/>
</dbReference>
<protein>
    <submittedName>
        <fullName evidence="1">Uncharacterized protein</fullName>
    </submittedName>
</protein>
<keyword evidence="2" id="KW-1185">Reference proteome</keyword>
<gene>
    <name evidence="1" type="ORF">PEGY_LOCUS3321</name>
</gene>
<comment type="caution">
    <text evidence="1">The sequence shown here is derived from an EMBL/GenBank/DDBJ whole genome shotgun (WGS) entry which is preliminary data.</text>
</comment>
<evidence type="ECO:0000313" key="1">
    <source>
        <dbReference type="EMBL" id="CAG8892989.1"/>
    </source>
</evidence>